<dbReference type="AlphaFoldDB" id="A0AAU8C040"/>
<name>A0AAU8C040_9RHOB</name>
<protein>
    <submittedName>
        <fullName evidence="2">EH signature domain-containing protein</fullName>
    </submittedName>
</protein>
<gene>
    <name evidence="2" type="ORF">ABM428_08410</name>
</gene>
<proteinExistence type="predicted"/>
<reference evidence="2" key="2">
    <citation type="submission" date="2024-06" db="EMBL/GenBank/DDBJ databases">
        <authorList>
            <person name="Deng Y."/>
        </authorList>
    </citation>
    <scope>NUCLEOTIDE SEQUENCE</scope>
    <source>
        <strain evidence="2">TCYB15</strain>
    </source>
</reference>
<dbReference type="Pfam" id="PF15611">
    <property type="entry name" value="EH_Signature"/>
    <property type="match status" value="1"/>
</dbReference>
<dbReference type="KEGG" id="suly:ABM428_08410"/>
<dbReference type="InterPro" id="IPR028943">
    <property type="entry name" value="ZorC_EH_Signature_dom"/>
</dbReference>
<sequence length="452" mass="51577">MNAPETNRPRESTRALLQRGQSFRTRALPPLGQIKRSVDNILSRWPDAVRIPEDRDREKLAQNMRLRVSEWNWENITTQRVISAAVAVFDKERCNRPDLSDVREFYFDEIATREPGAFLDGMVGVYLDSFTVDADHTRDLAKSLSARSSDLGGRHRKLITALPQVFTPDAAPRGMAHLMLETDDAYAKLQSIGLSSPHTSGLAKAAQKLFVKSLAPDLVNTSARHKLFNWLTPQNGPVLQAGAGPAVEALLSVWRTKTPPDALRNELSEAIIAAWNDPRLHAGGIWSGFDPELRAILLRWLTHQDMKFFCNMVTATQNSHMWPPRRDFWLKLYDDKMIDEAWVAFGTEARHYAENNLLRGGKTDMNRRFARQLDRGGSTSLLIMRIGNKIVVDGCHSYKTHIFKIDDPNAPALYKGQYYCDDIMRRSRLSQTHYWSESRKLAVWENWVEKHV</sequence>
<accession>A0AAU8C040</accession>
<organism evidence="2">
    <name type="scientific">Sulfitobacter sp. TCYB15</name>
    <dbReference type="NCBI Taxonomy" id="3229275"/>
    <lineage>
        <taxon>Bacteria</taxon>
        <taxon>Pseudomonadati</taxon>
        <taxon>Pseudomonadota</taxon>
        <taxon>Alphaproteobacteria</taxon>
        <taxon>Rhodobacterales</taxon>
        <taxon>Roseobacteraceae</taxon>
        <taxon>Sulfitobacter</taxon>
    </lineage>
</organism>
<feature type="domain" description="Zorya protein ZorC EH" evidence="1">
    <location>
        <begin position="51"/>
        <end position="432"/>
    </location>
</feature>
<dbReference type="RefSeq" id="WP_353627829.1">
    <property type="nucleotide sequence ID" value="NZ_CP159193.1"/>
</dbReference>
<dbReference type="EMBL" id="CP159193">
    <property type="protein sequence ID" value="XCF09129.1"/>
    <property type="molecule type" value="Genomic_DNA"/>
</dbReference>
<evidence type="ECO:0000259" key="1">
    <source>
        <dbReference type="Pfam" id="PF15611"/>
    </source>
</evidence>
<reference evidence="2" key="1">
    <citation type="journal article" date="2020" name="Int. J. Syst. Evol. Microbiol.">
        <title>Notification of changes in taxonomic opinion previously published outside the IJSEM.</title>
        <authorList>
            <person name="Oren A."/>
            <person name="Garrity G."/>
        </authorList>
    </citation>
    <scope>NUCLEOTIDE SEQUENCE</scope>
    <source>
        <strain evidence="2">TCYB15</strain>
    </source>
</reference>
<evidence type="ECO:0000313" key="2">
    <source>
        <dbReference type="EMBL" id="XCF09129.1"/>
    </source>
</evidence>